<evidence type="ECO:0000256" key="5">
    <source>
        <dbReference type="ARBA" id="ARBA00022679"/>
    </source>
</evidence>
<dbReference type="EC" id="2.5.1.60" evidence="2 9"/>
<dbReference type="InterPro" id="IPR002088">
    <property type="entry name" value="Prenyl_trans_a"/>
</dbReference>
<dbReference type="STRING" id="77166.N6U1A7"/>
<dbReference type="EnsemblMetazoa" id="XM_019909237.1">
    <property type="protein sequence ID" value="XP_019764796.1"/>
    <property type="gene ID" value="LOC109540774"/>
</dbReference>
<feature type="non-terminal residue" evidence="10">
    <location>
        <position position="1"/>
    </location>
</feature>
<dbReference type="PROSITE" id="PS51147">
    <property type="entry name" value="PFTA"/>
    <property type="match status" value="4"/>
</dbReference>
<keyword evidence="13" id="KW-1185">Reference proteome</keyword>
<dbReference type="OrthoDB" id="1658at2759"/>
<protein>
    <recommendedName>
        <fullName evidence="3 9">Geranylgeranyl transferase type-2 subunit alpha</fullName>
        <ecNumber evidence="2 9">2.5.1.60</ecNumber>
    </recommendedName>
    <alternativeName>
        <fullName evidence="7 9">Geranylgeranyl transferase type II subunit alpha</fullName>
    </alternativeName>
</protein>
<evidence type="ECO:0000313" key="14">
    <source>
        <dbReference type="Proteomes" id="UP000030742"/>
    </source>
</evidence>
<dbReference type="EMBL" id="KB741067">
    <property type="protein sequence ID" value="ENN74401.1"/>
    <property type="molecule type" value="Genomic_DNA"/>
</dbReference>
<dbReference type="GO" id="GO:0005968">
    <property type="term" value="C:Rab-protein geranylgeranyltransferase complex"/>
    <property type="evidence" value="ECO:0007669"/>
    <property type="project" value="TreeGrafter"/>
</dbReference>
<evidence type="ECO:0000256" key="1">
    <source>
        <dbReference type="ARBA" id="ARBA00006734"/>
    </source>
</evidence>
<evidence type="ECO:0000256" key="3">
    <source>
        <dbReference type="ARBA" id="ARBA00014772"/>
    </source>
</evidence>
<dbReference type="SUPFAM" id="SSF48439">
    <property type="entry name" value="Protein prenylyltransferase"/>
    <property type="match status" value="1"/>
</dbReference>
<dbReference type="AlphaFoldDB" id="N6U1A7"/>
<dbReference type="Proteomes" id="UP000019118">
    <property type="component" value="Unassembled WGS sequence"/>
</dbReference>
<comment type="function">
    <text evidence="9">Catalyzes the transfer of a geranyl-geranyl moiety from geranyl-geranyl pyrophosphate to cysteines occuring in specific C-terminal amino acid sequences.</text>
</comment>
<dbReference type="HOGENOM" id="CLU_031996_3_1_1"/>
<dbReference type="PANTHER" id="PTHR11129">
    <property type="entry name" value="PROTEIN FARNESYLTRANSFERASE ALPHA SUBUNIT/RAB GERANYLGERANYL TRANSFERASE ALPHA SUBUNIT"/>
    <property type="match status" value="1"/>
</dbReference>
<dbReference type="OMA" id="RKFPKCY"/>
<dbReference type="PANTHER" id="PTHR11129:SF2">
    <property type="entry name" value="GERANYLGERANYL TRANSFERASE TYPE-2 SUBUNIT ALPHA"/>
    <property type="match status" value="1"/>
</dbReference>
<evidence type="ECO:0000256" key="9">
    <source>
        <dbReference type="RuleBase" id="RU367120"/>
    </source>
</evidence>
<dbReference type="Proteomes" id="UP000030742">
    <property type="component" value="Unassembled WGS sequence"/>
</dbReference>
<evidence type="ECO:0000313" key="10">
    <source>
        <dbReference type="EMBL" id="ENN74401.1"/>
    </source>
</evidence>
<evidence type="ECO:0000256" key="2">
    <source>
        <dbReference type="ARBA" id="ARBA00012656"/>
    </source>
</evidence>
<evidence type="ECO:0000256" key="4">
    <source>
        <dbReference type="ARBA" id="ARBA00022602"/>
    </source>
</evidence>
<reference evidence="12" key="2">
    <citation type="submission" date="2024-08" db="UniProtKB">
        <authorList>
            <consortium name="EnsemblMetazoa"/>
        </authorList>
    </citation>
    <scope>IDENTIFICATION</scope>
</reference>
<comment type="similarity">
    <text evidence="1 9">Belongs to the protein prenyltransferase subunit alpha family.</text>
</comment>
<proteinExistence type="inferred from homology"/>
<dbReference type="EnsemblMetazoa" id="XM_019909238.1">
    <property type="protein sequence ID" value="XP_019764797.1"/>
    <property type="gene ID" value="LOC109540774"/>
</dbReference>
<name>N6U1A7_DENPD</name>
<evidence type="ECO:0000313" key="13">
    <source>
        <dbReference type="Proteomes" id="UP000019118"/>
    </source>
</evidence>
<dbReference type="EnsemblMetazoa" id="XM_019909239.1">
    <property type="protein sequence ID" value="XP_019764798.1"/>
    <property type="gene ID" value="LOC109540774"/>
</dbReference>
<sequence>MHGRLKIKTTAQQKAEKELKQSNQLTQYKASMSQILLHRNCDPFDPVSFKICAGLLSTNPDIYTLWNYRKEVILREKHRYEESDPAAKEDGDVDLKAFDGLLEKEISLTEDCLRANPKSYSAWYHRYWVLMLHSQPNWQQEFALCTKYLSVDDRNFHCWDYRRQLVNRIGITLPVEIKFSTERINNNFSNYSSWHYRSTLIQLNEQCIEEELELVKNAVFTDPGDSSAWFYLKWVVTNPALGKETCQELLDTLEQLQELEPDCKWVLLAKGWLMKRLHVKDYAVELYTQLIHLDAMRKGLYRDLLQNCIENS</sequence>
<evidence type="ECO:0000256" key="8">
    <source>
        <dbReference type="ARBA" id="ARBA00047658"/>
    </source>
</evidence>
<keyword evidence="4 9" id="KW-0637">Prenyltransferase</keyword>
<organism evidence="10">
    <name type="scientific">Dendroctonus ponderosae</name>
    <name type="common">Mountain pine beetle</name>
    <dbReference type="NCBI Taxonomy" id="77166"/>
    <lineage>
        <taxon>Eukaryota</taxon>
        <taxon>Metazoa</taxon>
        <taxon>Ecdysozoa</taxon>
        <taxon>Arthropoda</taxon>
        <taxon>Hexapoda</taxon>
        <taxon>Insecta</taxon>
        <taxon>Pterygota</taxon>
        <taxon>Neoptera</taxon>
        <taxon>Endopterygota</taxon>
        <taxon>Coleoptera</taxon>
        <taxon>Polyphaga</taxon>
        <taxon>Cucujiformia</taxon>
        <taxon>Curculionidae</taxon>
        <taxon>Scolytinae</taxon>
        <taxon>Dendroctonus</taxon>
    </lineage>
</organism>
<evidence type="ECO:0000256" key="7">
    <source>
        <dbReference type="ARBA" id="ARBA00031267"/>
    </source>
</evidence>
<dbReference type="Pfam" id="PF01239">
    <property type="entry name" value="PPTA"/>
    <property type="match status" value="5"/>
</dbReference>
<reference evidence="13 14" key="1">
    <citation type="journal article" date="2013" name="Genome Biol.">
        <title>Draft genome of the mountain pine beetle, Dendroctonus ponderosae Hopkins, a major forest pest.</title>
        <authorList>
            <person name="Keeling C.I."/>
            <person name="Yuen M.M."/>
            <person name="Liao N.Y."/>
            <person name="Docking T.R."/>
            <person name="Chan S.K."/>
            <person name="Taylor G.A."/>
            <person name="Palmquist D.L."/>
            <person name="Jackman S.D."/>
            <person name="Nguyen A."/>
            <person name="Li M."/>
            <person name="Henderson H."/>
            <person name="Janes J.K."/>
            <person name="Zhao Y."/>
            <person name="Pandoh P."/>
            <person name="Moore R."/>
            <person name="Sperling F.A."/>
            <person name="Huber D.P."/>
            <person name="Birol I."/>
            <person name="Jones S.J."/>
            <person name="Bohlmann J."/>
        </authorList>
    </citation>
    <scope>NUCLEOTIDE SEQUENCE</scope>
</reference>
<dbReference type="EnsemblMetazoa" id="XM_019909240.1">
    <property type="protein sequence ID" value="XP_019764799.1"/>
    <property type="gene ID" value="LOC109540774"/>
</dbReference>
<dbReference type="Gene3D" id="1.25.40.120">
    <property type="entry name" value="Protein prenylyltransferase"/>
    <property type="match status" value="1"/>
</dbReference>
<dbReference type="GO" id="GO:0004663">
    <property type="term" value="F:Rab geranylgeranyltransferase activity"/>
    <property type="evidence" value="ECO:0007669"/>
    <property type="project" value="UniProtKB-UniRule"/>
</dbReference>
<accession>N6U1A7</accession>
<evidence type="ECO:0000313" key="12">
    <source>
        <dbReference type="EnsemblMetazoa" id="XP_019764796.1"/>
    </source>
</evidence>
<dbReference type="FunFam" id="1.25.40.120:FF:000035">
    <property type="entry name" value="Geranylgeranyl transferase type-2 subunit alpha"/>
    <property type="match status" value="1"/>
</dbReference>
<keyword evidence="5 9" id="KW-0808">Transferase</keyword>
<comment type="catalytic activity">
    <reaction evidence="8 9">
        <text>geranylgeranyl diphosphate + L-cysteinyl-[protein] = S-geranylgeranyl-L-cysteinyl-[protein] + diphosphate</text>
        <dbReference type="Rhea" id="RHEA:21240"/>
        <dbReference type="Rhea" id="RHEA-COMP:10131"/>
        <dbReference type="Rhea" id="RHEA-COMP:11537"/>
        <dbReference type="ChEBI" id="CHEBI:29950"/>
        <dbReference type="ChEBI" id="CHEBI:33019"/>
        <dbReference type="ChEBI" id="CHEBI:57533"/>
        <dbReference type="ChEBI" id="CHEBI:86021"/>
        <dbReference type="EC" id="2.5.1.60"/>
    </reaction>
</comment>
<gene>
    <name evidence="12" type="primary">109540774</name>
    <name evidence="11" type="ORF">D910_02544</name>
    <name evidence="10" type="ORF">YQE_08986</name>
</gene>
<dbReference type="EMBL" id="KB631663">
    <property type="protein sequence ID" value="ERL85122.1"/>
    <property type="molecule type" value="Genomic_DNA"/>
</dbReference>
<evidence type="ECO:0000313" key="11">
    <source>
        <dbReference type="EMBL" id="ERL85122.1"/>
    </source>
</evidence>
<dbReference type="KEGG" id="dpa:109540774"/>
<evidence type="ECO:0000256" key="6">
    <source>
        <dbReference type="ARBA" id="ARBA00022737"/>
    </source>
</evidence>
<keyword evidence="6" id="KW-0677">Repeat</keyword>
<dbReference type="GO" id="GO:0097354">
    <property type="term" value="P:prenylation"/>
    <property type="evidence" value="ECO:0007669"/>
    <property type="project" value="UniProtKB-UniRule"/>
</dbReference>